<dbReference type="PANTHER" id="PTHR46344:SF27">
    <property type="entry name" value="KELCH REPEAT SUPERFAMILY PROTEIN"/>
    <property type="match status" value="1"/>
</dbReference>
<dbReference type="InterPro" id="IPR015915">
    <property type="entry name" value="Kelch-typ_b-propeller"/>
</dbReference>
<sequence length="210" mass="22898">MQHARENHATVVLTNGNVLVIGGWNGSSNMNAVESYNSTTGTWTTINNLVYERSGFTATLLRNGKVLVCDGLDTLLQDTVELYDPSTGLWTSTGNMINEREMSTQQLFCQMLYDPSTGTWDMIGSMTDARQLHTATFLTYLKVLITSGGLNSTELYDSSNGTWSITSSMNVPRSEHAAVALLNGIVLVAGGIRVTDENTAELYRLLGTNQ</sequence>
<dbReference type="OrthoDB" id="45365at2759"/>
<name>A0A816ERK9_9BILA</name>
<dbReference type="InterPro" id="IPR037293">
    <property type="entry name" value="Gal_Oxidase_central_sf"/>
</dbReference>
<dbReference type="Gene3D" id="2.130.10.80">
    <property type="entry name" value="Galactose oxidase/kelch, beta-propeller"/>
    <property type="match status" value="1"/>
</dbReference>
<evidence type="ECO:0000313" key="3">
    <source>
        <dbReference type="EMBL" id="CAF1651610.1"/>
    </source>
</evidence>
<accession>A0A816ERK9</accession>
<keyword evidence="2" id="KW-0677">Repeat</keyword>
<dbReference type="Pfam" id="PF01344">
    <property type="entry name" value="Kelch_1"/>
    <property type="match status" value="1"/>
</dbReference>
<dbReference type="AlphaFoldDB" id="A0A816ERK9"/>
<comment type="caution">
    <text evidence="3">The sequence shown here is derived from an EMBL/GenBank/DDBJ whole genome shotgun (WGS) entry which is preliminary data.</text>
</comment>
<keyword evidence="1" id="KW-0880">Kelch repeat</keyword>
<evidence type="ECO:0000313" key="5">
    <source>
        <dbReference type="Proteomes" id="UP000663834"/>
    </source>
</evidence>
<dbReference type="SMART" id="SM00612">
    <property type="entry name" value="Kelch"/>
    <property type="match status" value="3"/>
</dbReference>
<dbReference type="Gene3D" id="2.120.10.80">
    <property type="entry name" value="Kelch-type beta propeller"/>
    <property type="match status" value="1"/>
</dbReference>
<dbReference type="InterPro" id="IPR006652">
    <property type="entry name" value="Kelch_1"/>
</dbReference>
<protein>
    <submittedName>
        <fullName evidence="3">Uncharacterized protein</fullName>
    </submittedName>
</protein>
<evidence type="ECO:0000313" key="4">
    <source>
        <dbReference type="EMBL" id="CAF1931391.1"/>
    </source>
</evidence>
<dbReference type="PANTHER" id="PTHR46344">
    <property type="entry name" value="OS02G0202900 PROTEIN"/>
    <property type="match status" value="1"/>
</dbReference>
<proteinExistence type="predicted"/>
<dbReference type="SUPFAM" id="SSF50965">
    <property type="entry name" value="Galactose oxidase, central domain"/>
    <property type="match status" value="1"/>
</dbReference>
<reference evidence="3" key="1">
    <citation type="submission" date="2021-02" db="EMBL/GenBank/DDBJ databases">
        <authorList>
            <person name="Nowell W R."/>
        </authorList>
    </citation>
    <scope>NUCLEOTIDE SEQUENCE</scope>
</reference>
<dbReference type="Proteomes" id="UP000663834">
    <property type="component" value="Unassembled WGS sequence"/>
</dbReference>
<gene>
    <name evidence="3" type="ORF">KQP761_LOCUS30100</name>
    <name evidence="4" type="ORF">MBJ925_LOCUS4318</name>
</gene>
<dbReference type="EMBL" id="CAJNRE010000766">
    <property type="protein sequence ID" value="CAF1931391.1"/>
    <property type="molecule type" value="Genomic_DNA"/>
</dbReference>
<organism evidence="3 5">
    <name type="scientific">Rotaria magnacalcarata</name>
    <dbReference type="NCBI Taxonomy" id="392030"/>
    <lineage>
        <taxon>Eukaryota</taxon>
        <taxon>Metazoa</taxon>
        <taxon>Spiralia</taxon>
        <taxon>Gnathifera</taxon>
        <taxon>Rotifera</taxon>
        <taxon>Eurotatoria</taxon>
        <taxon>Bdelloidea</taxon>
        <taxon>Philodinida</taxon>
        <taxon>Philodinidae</taxon>
        <taxon>Rotaria</taxon>
    </lineage>
</organism>
<dbReference type="EMBL" id="CAJNOW010016666">
    <property type="protein sequence ID" value="CAF1651610.1"/>
    <property type="molecule type" value="Genomic_DNA"/>
</dbReference>
<dbReference type="Proteomes" id="UP000663824">
    <property type="component" value="Unassembled WGS sequence"/>
</dbReference>
<evidence type="ECO:0000256" key="2">
    <source>
        <dbReference type="ARBA" id="ARBA00022737"/>
    </source>
</evidence>
<evidence type="ECO:0000256" key="1">
    <source>
        <dbReference type="ARBA" id="ARBA00022441"/>
    </source>
</evidence>
<dbReference type="InterPro" id="IPR011043">
    <property type="entry name" value="Gal_Oxase/kelch_b-propeller"/>
</dbReference>